<dbReference type="Gene3D" id="3.30.565.10">
    <property type="entry name" value="Histidine kinase-like ATPase, C-terminal domain"/>
    <property type="match status" value="1"/>
</dbReference>
<dbReference type="EMBL" id="QNRT01000003">
    <property type="protein sequence ID" value="RBP49610.1"/>
    <property type="molecule type" value="Genomic_DNA"/>
</dbReference>
<protein>
    <submittedName>
        <fullName evidence="7">Two-component system sensor histidine kinase DesK</fullName>
    </submittedName>
</protein>
<dbReference type="SUPFAM" id="SSF55874">
    <property type="entry name" value="ATPase domain of HSP90 chaperone/DNA topoisomerase II/histidine kinase"/>
    <property type="match status" value="1"/>
</dbReference>
<evidence type="ECO:0000256" key="3">
    <source>
        <dbReference type="ARBA" id="ARBA00023012"/>
    </source>
</evidence>
<dbReference type="GO" id="GO:0000155">
    <property type="term" value="F:phosphorelay sensor kinase activity"/>
    <property type="evidence" value="ECO:0007669"/>
    <property type="project" value="InterPro"/>
</dbReference>
<gene>
    <name evidence="7" type="ORF">DFR28_10335</name>
</gene>
<feature type="transmembrane region" description="Helical" evidence="4">
    <location>
        <begin position="105"/>
        <end position="122"/>
    </location>
</feature>
<accession>A0A395JHJ6</accession>
<dbReference type="Gene3D" id="1.20.5.1930">
    <property type="match status" value="1"/>
</dbReference>
<dbReference type="Pfam" id="PF13581">
    <property type="entry name" value="HATPase_c_2"/>
    <property type="match status" value="1"/>
</dbReference>
<dbReference type="InParanoid" id="A0A395JHJ6"/>
<feature type="transmembrane region" description="Helical" evidence="4">
    <location>
        <begin position="69"/>
        <end position="98"/>
    </location>
</feature>
<keyword evidence="4" id="KW-0812">Transmembrane</keyword>
<comment type="caution">
    <text evidence="7">The sequence shown here is derived from an EMBL/GenBank/DDBJ whole genome shotgun (WGS) entry which is preliminary data.</text>
</comment>
<feature type="transmembrane region" description="Helical" evidence="4">
    <location>
        <begin position="39"/>
        <end position="57"/>
    </location>
</feature>
<keyword evidence="3" id="KW-0902">Two-component regulatory system</keyword>
<sequence length="356" mass="39801">MKFQANNIKALGSRPEFYLIYLVFYITPWFFQSPSKTDIIASIVGLMVFLPVYFLAFRDPSRDNIPHTVAFVLIGFVLSQFNGGFTVFHIYACVLTAYTRPERRAWIGLALVSFSFIIFTVATNQPWWVYSFPLVAGFAIGVGCIYGASQDEQVEQLRRSRDHDTQMATLAERERIAQDLHDLLGQTLTMVALKSEVASKLIERDPARAKQEIEEIRHTSREALANVREAVANMNQTSVAKELHRARSILTSAGVDLEVVGELPKLDSHVDRTLGLAVREATTNIVRHARANKAQLVFEQNQQTFKLIIHDNGKGTITSEGSGLSGLRQRIDDLGGRTQIDTLAGVRISLTIPLTH</sequence>
<dbReference type="OrthoDB" id="9797605at2"/>
<feature type="domain" description="Histidine kinase/HSP90-like ATPase" evidence="6">
    <location>
        <begin position="237"/>
        <end position="336"/>
    </location>
</feature>
<dbReference type="GO" id="GO:0046983">
    <property type="term" value="F:protein dimerization activity"/>
    <property type="evidence" value="ECO:0007669"/>
    <property type="project" value="InterPro"/>
</dbReference>
<keyword evidence="4" id="KW-0472">Membrane</keyword>
<dbReference type="RefSeq" id="WP_113954618.1">
    <property type="nucleotide sequence ID" value="NZ_QNRT01000003.1"/>
</dbReference>
<evidence type="ECO:0000256" key="1">
    <source>
        <dbReference type="ARBA" id="ARBA00022679"/>
    </source>
</evidence>
<dbReference type="Proteomes" id="UP000253083">
    <property type="component" value="Unassembled WGS sequence"/>
</dbReference>
<dbReference type="PANTHER" id="PTHR24421:SF63">
    <property type="entry name" value="SENSOR HISTIDINE KINASE DESK"/>
    <property type="match status" value="1"/>
</dbReference>
<keyword evidence="2 7" id="KW-0418">Kinase</keyword>
<dbReference type="InterPro" id="IPR003594">
    <property type="entry name" value="HATPase_dom"/>
</dbReference>
<dbReference type="InterPro" id="IPR011712">
    <property type="entry name" value="Sig_transdc_His_kin_sub3_dim/P"/>
</dbReference>
<feature type="domain" description="Signal transduction histidine kinase subgroup 3 dimerisation and phosphoacceptor" evidence="5">
    <location>
        <begin position="172"/>
        <end position="236"/>
    </location>
</feature>
<dbReference type="InterPro" id="IPR036890">
    <property type="entry name" value="HATPase_C_sf"/>
</dbReference>
<dbReference type="GO" id="GO:0016020">
    <property type="term" value="C:membrane"/>
    <property type="evidence" value="ECO:0007669"/>
    <property type="project" value="InterPro"/>
</dbReference>
<evidence type="ECO:0000259" key="6">
    <source>
        <dbReference type="Pfam" id="PF13581"/>
    </source>
</evidence>
<dbReference type="AlphaFoldDB" id="A0A395JHJ6"/>
<keyword evidence="8" id="KW-1185">Reference proteome</keyword>
<evidence type="ECO:0000313" key="7">
    <source>
        <dbReference type="EMBL" id="RBP49610.1"/>
    </source>
</evidence>
<evidence type="ECO:0000256" key="4">
    <source>
        <dbReference type="SAM" id="Phobius"/>
    </source>
</evidence>
<keyword evidence="1" id="KW-0808">Transferase</keyword>
<keyword evidence="4" id="KW-1133">Transmembrane helix</keyword>
<name>A0A395JHJ6_9GAMM</name>
<reference evidence="7 8" key="1">
    <citation type="submission" date="2018-06" db="EMBL/GenBank/DDBJ databases">
        <title>Genomic Encyclopedia of Type Strains, Phase IV (KMG-IV): sequencing the most valuable type-strain genomes for metagenomic binning, comparative biology and taxonomic classification.</title>
        <authorList>
            <person name="Goeker M."/>
        </authorList>
    </citation>
    <scope>NUCLEOTIDE SEQUENCE [LARGE SCALE GENOMIC DNA]</scope>
    <source>
        <strain evidence="7 8">DSM 24032</strain>
    </source>
</reference>
<dbReference type="Pfam" id="PF07730">
    <property type="entry name" value="HisKA_3"/>
    <property type="match status" value="1"/>
</dbReference>
<feature type="transmembrane region" description="Helical" evidence="4">
    <location>
        <begin position="15"/>
        <end position="32"/>
    </location>
</feature>
<dbReference type="PANTHER" id="PTHR24421">
    <property type="entry name" value="NITRATE/NITRITE SENSOR PROTEIN NARX-RELATED"/>
    <property type="match status" value="1"/>
</dbReference>
<feature type="transmembrane region" description="Helical" evidence="4">
    <location>
        <begin position="128"/>
        <end position="149"/>
    </location>
</feature>
<evidence type="ECO:0000313" key="8">
    <source>
        <dbReference type="Proteomes" id="UP000253083"/>
    </source>
</evidence>
<proteinExistence type="predicted"/>
<dbReference type="InterPro" id="IPR050482">
    <property type="entry name" value="Sensor_HK_TwoCompSys"/>
</dbReference>
<organism evidence="7 8">
    <name type="scientific">Arenicella xantha</name>
    <dbReference type="NCBI Taxonomy" id="644221"/>
    <lineage>
        <taxon>Bacteria</taxon>
        <taxon>Pseudomonadati</taxon>
        <taxon>Pseudomonadota</taxon>
        <taxon>Gammaproteobacteria</taxon>
        <taxon>Arenicellales</taxon>
        <taxon>Arenicellaceae</taxon>
        <taxon>Arenicella</taxon>
    </lineage>
</organism>
<evidence type="ECO:0000259" key="5">
    <source>
        <dbReference type="Pfam" id="PF07730"/>
    </source>
</evidence>
<dbReference type="CDD" id="cd16917">
    <property type="entry name" value="HATPase_UhpB-NarQ-NarX-like"/>
    <property type="match status" value="1"/>
</dbReference>
<evidence type="ECO:0000256" key="2">
    <source>
        <dbReference type="ARBA" id="ARBA00022777"/>
    </source>
</evidence>